<feature type="domain" description="Ferrous iron transporter FeoA-like" evidence="3">
    <location>
        <begin position="35"/>
        <end position="105"/>
    </location>
</feature>
<evidence type="ECO:0000313" key="4">
    <source>
        <dbReference type="EMBL" id="QGU33617.1"/>
    </source>
</evidence>
<dbReference type="GO" id="GO:0046914">
    <property type="term" value="F:transition metal ion binding"/>
    <property type="evidence" value="ECO:0007669"/>
    <property type="project" value="InterPro"/>
</dbReference>
<protein>
    <submittedName>
        <fullName evidence="4">Ferrous iron transport protein A</fullName>
    </submittedName>
</protein>
<evidence type="ECO:0000256" key="1">
    <source>
        <dbReference type="ARBA" id="ARBA00023004"/>
    </source>
</evidence>
<feature type="region of interest" description="Disordered" evidence="2">
    <location>
        <begin position="1"/>
        <end position="30"/>
    </location>
</feature>
<dbReference type="InterPro" id="IPR038157">
    <property type="entry name" value="FeoA_core_dom"/>
</dbReference>
<dbReference type="SUPFAM" id="SSF50037">
    <property type="entry name" value="C-terminal domain of transcriptional repressors"/>
    <property type="match status" value="1"/>
</dbReference>
<organism evidence="4 5">
    <name type="scientific">Thermochromatium tepidum ATCC 43061</name>
    <dbReference type="NCBI Taxonomy" id="316276"/>
    <lineage>
        <taxon>Bacteria</taxon>
        <taxon>Pseudomonadati</taxon>
        <taxon>Pseudomonadota</taxon>
        <taxon>Gammaproteobacteria</taxon>
        <taxon>Chromatiales</taxon>
        <taxon>Chromatiaceae</taxon>
        <taxon>Thermochromatium</taxon>
    </lineage>
</organism>
<keyword evidence="1" id="KW-0408">Iron</keyword>
<dbReference type="EMBL" id="CP039268">
    <property type="protein sequence ID" value="QGU33617.1"/>
    <property type="molecule type" value="Genomic_DNA"/>
</dbReference>
<name>A0A6I6EKK7_THETI</name>
<dbReference type="AlphaFoldDB" id="A0A6I6EKK7"/>
<reference evidence="4 5" key="1">
    <citation type="submission" date="2019-12" db="EMBL/GenBank/DDBJ databases">
        <title>The complete genome of the thermophilic, anoxygenic phototrophic gammaproteobacterium Thermochromatium tepidum.</title>
        <authorList>
            <person name="Sattley W.M."/>
            <person name="Swingley W.D."/>
            <person name="Burchell B.M."/>
            <person name="Gurbani S.A."/>
            <person name="Kujawa C.M."/>
            <person name="Nuccio D.A."/>
            <person name="Schladweiler J."/>
            <person name="Shaffer K.N."/>
            <person name="Stokes L.M."/>
            <person name="Touchman J.W."/>
            <person name="Blankenship R.E."/>
            <person name="Madigan M.T."/>
        </authorList>
    </citation>
    <scope>NUCLEOTIDE SEQUENCE [LARGE SCALE GENOMIC DNA]</scope>
    <source>
        <strain evidence="4 5">ATCC 43061</strain>
    </source>
</reference>
<dbReference type="Gene3D" id="2.30.30.90">
    <property type="match status" value="1"/>
</dbReference>
<dbReference type="InterPro" id="IPR008988">
    <property type="entry name" value="Transcriptional_repressor_C"/>
</dbReference>
<dbReference type="OrthoDB" id="5296943at2"/>
<evidence type="ECO:0000313" key="5">
    <source>
        <dbReference type="Proteomes" id="UP000426424"/>
    </source>
</evidence>
<dbReference type="Proteomes" id="UP000426424">
    <property type="component" value="Chromosome"/>
</dbReference>
<sequence>MDLAPSLHPGDLSDPLDPATRVDHRENQPAVTNSFPLVLAREGQRVRIRTLHGGKGLARRLTELGLNPGTEVRVVARQGGALVLARGETRLALGGGMAVKILVEAVEA</sequence>
<proteinExistence type="predicted"/>
<gene>
    <name evidence="4" type="ORF">E6P07_11910</name>
</gene>
<dbReference type="KEGG" id="ttp:E6P07_11910"/>
<dbReference type="Pfam" id="PF04023">
    <property type="entry name" value="FeoA"/>
    <property type="match status" value="1"/>
</dbReference>
<dbReference type="InterPro" id="IPR053184">
    <property type="entry name" value="FeoA-like"/>
</dbReference>
<dbReference type="RefSeq" id="WP_153975806.1">
    <property type="nucleotide sequence ID" value="NZ_CP039268.1"/>
</dbReference>
<dbReference type="PANTHER" id="PTHR43151">
    <property type="entry name" value="FEOA FAMILY PROTEIN"/>
    <property type="match status" value="1"/>
</dbReference>
<accession>A0A6I6EKK7</accession>
<dbReference type="InterPro" id="IPR007167">
    <property type="entry name" value="Fe-transptr_FeoA-like"/>
</dbReference>
<evidence type="ECO:0000256" key="2">
    <source>
        <dbReference type="SAM" id="MobiDB-lite"/>
    </source>
</evidence>
<keyword evidence="5" id="KW-1185">Reference proteome</keyword>
<dbReference type="SMART" id="SM00899">
    <property type="entry name" value="FeoA"/>
    <property type="match status" value="1"/>
</dbReference>
<dbReference type="PANTHER" id="PTHR43151:SF1">
    <property type="entry name" value="SSR2333 PROTEIN"/>
    <property type="match status" value="1"/>
</dbReference>
<evidence type="ECO:0000259" key="3">
    <source>
        <dbReference type="SMART" id="SM00899"/>
    </source>
</evidence>